<dbReference type="Proteomes" id="UP000178977">
    <property type="component" value="Unassembled WGS sequence"/>
</dbReference>
<evidence type="ECO:0000259" key="3">
    <source>
        <dbReference type="Pfam" id="PF01935"/>
    </source>
</evidence>
<feature type="transmembrane region" description="Helical" evidence="2">
    <location>
        <begin position="6"/>
        <end position="26"/>
    </location>
</feature>
<dbReference type="CDD" id="cd01127">
    <property type="entry name" value="TrwB_TraG_TraD_VirD4"/>
    <property type="match status" value="1"/>
</dbReference>
<dbReference type="PANTHER" id="PTHR30121">
    <property type="entry name" value="UNCHARACTERIZED PROTEIN YJGR-RELATED"/>
    <property type="match status" value="1"/>
</dbReference>
<feature type="domain" description="Helicase HerA central" evidence="3">
    <location>
        <begin position="405"/>
        <end position="472"/>
    </location>
</feature>
<dbReference type="InterPro" id="IPR027417">
    <property type="entry name" value="P-loop_NTPase"/>
</dbReference>
<name>A0A1G2LH16_9BACT</name>
<dbReference type="STRING" id="1802281.A3A44_01695"/>
<dbReference type="PANTHER" id="PTHR30121:SF6">
    <property type="entry name" value="SLR6007 PROTEIN"/>
    <property type="match status" value="1"/>
</dbReference>
<evidence type="ECO:0000256" key="2">
    <source>
        <dbReference type="SAM" id="Phobius"/>
    </source>
</evidence>
<reference evidence="5 6" key="1">
    <citation type="journal article" date="2016" name="Nat. Commun.">
        <title>Thousands of microbial genomes shed light on interconnected biogeochemical processes in an aquifer system.</title>
        <authorList>
            <person name="Anantharaman K."/>
            <person name="Brown C.T."/>
            <person name="Hug L.A."/>
            <person name="Sharon I."/>
            <person name="Castelle C.J."/>
            <person name="Probst A.J."/>
            <person name="Thomas B.C."/>
            <person name="Singh A."/>
            <person name="Wilkins M.J."/>
            <person name="Karaoz U."/>
            <person name="Brodie E.L."/>
            <person name="Williams K.H."/>
            <person name="Hubbard S.S."/>
            <person name="Banfield J.F."/>
        </authorList>
    </citation>
    <scope>NUCLEOTIDE SEQUENCE [LARGE SCALE GENOMIC DNA]</scope>
</reference>
<keyword evidence="2" id="KW-1133">Transmembrane helix</keyword>
<keyword evidence="2" id="KW-0472">Membrane</keyword>
<proteinExistence type="predicted"/>
<dbReference type="Pfam" id="PF01935">
    <property type="entry name" value="DUF87"/>
    <property type="match status" value="1"/>
</dbReference>
<evidence type="ECO:0000259" key="4">
    <source>
        <dbReference type="Pfam" id="PF26449"/>
    </source>
</evidence>
<feature type="domain" description="DUF8128" evidence="4">
    <location>
        <begin position="63"/>
        <end position="362"/>
    </location>
</feature>
<evidence type="ECO:0000256" key="1">
    <source>
        <dbReference type="SAM" id="MobiDB-lite"/>
    </source>
</evidence>
<comment type="caution">
    <text evidence="5">The sequence shown here is derived from an EMBL/GenBank/DDBJ whole genome shotgun (WGS) entry which is preliminary data.</text>
</comment>
<dbReference type="InterPro" id="IPR058441">
    <property type="entry name" value="DUF8128"/>
</dbReference>
<sequence>MSPFLIGYFSLVAVLILLGVAAFLLHRRQSRDAVWRSLNLRLLAVSLPRITSQESIPLEELRDRISIMEKVYAGLRAIREPWWKTAIAGKPAFALEITVPHIGEEIAMYIAVPRRFAQMAEKMIESTFTDAHIQPVEDYNIFNPTGAAAAATLTLKRSPILPLKTYRRLETDPLRELANAFSRIAHTGEGAALQIVARPAAGKWSGKIAGHAKQIYLGKSPLSPRNAVERGLAAAQATGQKSRKSPNEPESQHRLSPQEEEQVRLIETKGAKPLFEANVRIIGSAATEERATAIVHDIGAAFLQHTDPGLNEFVVRPLAGRERSRSLFRFSFRLFDPKTALILSSEELTSIWHLPNVPLEAPKLRAVKAREAPPPVSMLRAGLRLGTSVFRGETRDAYLGEDDRRRHLYIVGQTGTGKTNFMMSMIRQDIGAGRGVCFIDPHGDTAESLLAAVPPERANDVIYFNPADTERPLGLNMLEYDLSRPDEKTFVVNELFSIFQKLYGAVPESMGPMFEQYFRNATLLVMDDPASGNTLLEVERIFVDKAFRAEKLSRSTNVVVQTFWREMAEKAGGDASLANMAPYITSKFDTFLANDIMRPIIAQERSAFNFRRVMDEQKILLINLSKGRLGELNSSLLGLILVGKVLMAALSRTDIPESERRDFYFYIDEFQNVTTPSIATILSEARKYRLDLIMAHQFLGQLTDEIRKAVFGNVGSLASFRIGSDDAEILEQQFQPVFSGQDLLNIDNHNAYVKLLINGETSRPFNIKTLPPEPIDRARGAAIREYSRMTYGRMRGEIEEEINKRYQKGAITVSM</sequence>
<feature type="region of interest" description="Disordered" evidence="1">
    <location>
        <begin position="230"/>
        <end position="260"/>
    </location>
</feature>
<organism evidence="5 6">
    <name type="scientific">Candidatus Sungbacteria bacterium RIFCSPLOWO2_01_FULL_60_25</name>
    <dbReference type="NCBI Taxonomy" id="1802281"/>
    <lineage>
        <taxon>Bacteria</taxon>
        <taxon>Candidatus Sungiibacteriota</taxon>
    </lineage>
</organism>
<feature type="compositionally biased region" description="Basic and acidic residues" evidence="1">
    <location>
        <begin position="245"/>
        <end position="260"/>
    </location>
</feature>
<dbReference type="InterPro" id="IPR002789">
    <property type="entry name" value="HerA_central"/>
</dbReference>
<evidence type="ECO:0008006" key="7">
    <source>
        <dbReference type="Google" id="ProtNLM"/>
    </source>
</evidence>
<keyword evidence="2" id="KW-0812">Transmembrane</keyword>
<gene>
    <name evidence="5" type="ORF">A3A44_01695</name>
</gene>
<evidence type="ECO:0000313" key="5">
    <source>
        <dbReference type="EMBL" id="OHA10112.1"/>
    </source>
</evidence>
<dbReference type="AlphaFoldDB" id="A0A1G2LH16"/>
<dbReference type="EMBL" id="MHQT01000004">
    <property type="protein sequence ID" value="OHA10112.1"/>
    <property type="molecule type" value="Genomic_DNA"/>
</dbReference>
<dbReference type="SUPFAM" id="SSF52540">
    <property type="entry name" value="P-loop containing nucleoside triphosphate hydrolases"/>
    <property type="match status" value="1"/>
</dbReference>
<dbReference type="InterPro" id="IPR051162">
    <property type="entry name" value="T4SS_component"/>
</dbReference>
<accession>A0A1G2LH16</accession>
<protein>
    <recommendedName>
        <fullName evidence="7">Type IV secretion system coupling protein TraD DNA-binding domain-containing protein</fullName>
    </recommendedName>
</protein>
<dbReference type="Gene3D" id="3.40.50.300">
    <property type="entry name" value="P-loop containing nucleotide triphosphate hydrolases"/>
    <property type="match status" value="2"/>
</dbReference>
<evidence type="ECO:0000313" key="6">
    <source>
        <dbReference type="Proteomes" id="UP000178977"/>
    </source>
</evidence>
<dbReference type="Pfam" id="PF26449">
    <property type="entry name" value="DUF8128"/>
    <property type="match status" value="1"/>
</dbReference>